<feature type="transmembrane region" description="Helical" evidence="8">
    <location>
        <begin position="260"/>
        <end position="279"/>
    </location>
</feature>
<dbReference type="Proteomes" id="UP000282211">
    <property type="component" value="Unassembled WGS sequence"/>
</dbReference>
<evidence type="ECO:0000256" key="5">
    <source>
        <dbReference type="ARBA" id="ARBA00022692"/>
    </source>
</evidence>
<evidence type="ECO:0000313" key="10">
    <source>
        <dbReference type="EMBL" id="RKQ71017.1"/>
    </source>
</evidence>
<keyword evidence="5 8" id="KW-0812">Transmembrane</keyword>
<dbReference type="OrthoDB" id="9764259at2"/>
<evidence type="ECO:0000256" key="8">
    <source>
        <dbReference type="SAM" id="Phobius"/>
    </source>
</evidence>
<dbReference type="PANTHER" id="PTHR23504">
    <property type="entry name" value="MAJOR FACILITATOR SUPERFAMILY DOMAIN-CONTAINING PROTEIN 10"/>
    <property type="match status" value="1"/>
</dbReference>
<evidence type="ECO:0000256" key="3">
    <source>
        <dbReference type="ARBA" id="ARBA00007520"/>
    </source>
</evidence>
<feature type="transmembrane region" description="Helical" evidence="8">
    <location>
        <begin position="85"/>
        <end position="104"/>
    </location>
</feature>
<protein>
    <submittedName>
        <fullName evidence="10">DHA1 family tetracycline resistance protein-like MFS transporter</fullName>
    </submittedName>
</protein>
<dbReference type="CDD" id="cd17388">
    <property type="entry name" value="MFS_TetA"/>
    <property type="match status" value="1"/>
</dbReference>
<feature type="transmembrane region" description="Helical" evidence="8">
    <location>
        <begin position="143"/>
        <end position="165"/>
    </location>
</feature>
<reference evidence="10 11" key="1">
    <citation type="submission" date="2018-10" db="EMBL/GenBank/DDBJ databases">
        <title>Genomic Encyclopedia of Type Strains, Phase IV (KMG-IV): sequencing the most valuable type-strain genomes for metagenomic binning, comparative biology and taxonomic classification.</title>
        <authorList>
            <person name="Goeker M."/>
        </authorList>
    </citation>
    <scope>NUCLEOTIDE SEQUENCE [LARGE SCALE GENOMIC DNA]</scope>
    <source>
        <strain evidence="10 11">DSM 22008</strain>
    </source>
</reference>
<dbReference type="PROSITE" id="PS50850">
    <property type="entry name" value="MFS"/>
    <property type="match status" value="1"/>
</dbReference>
<proteinExistence type="inferred from homology"/>
<comment type="similarity">
    <text evidence="3">Belongs to the major facilitator superfamily. TCR/Tet family.</text>
</comment>
<comment type="subcellular location">
    <subcellularLocation>
        <location evidence="2">Membrane</location>
        <topology evidence="2">Multi-pass membrane protein</topology>
    </subcellularLocation>
</comment>
<feature type="domain" description="Major facilitator superfamily (MFS) profile" evidence="9">
    <location>
        <begin position="14"/>
        <end position="435"/>
    </location>
</feature>
<dbReference type="InterPro" id="IPR001958">
    <property type="entry name" value="Tet-R_TetA/multi-R_MdtG-like"/>
</dbReference>
<dbReference type="GO" id="GO:0022857">
    <property type="term" value="F:transmembrane transporter activity"/>
    <property type="evidence" value="ECO:0007669"/>
    <property type="project" value="InterPro"/>
</dbReference>
<dbReference type="PANTHER" id="PTHR23504:SF15">
    <property type="entry name" value="MAJOR FACILITATOR SUPERFAMILY (MFS) PROFILE DOMAIN-CONTAINING PROTEIN"/>
    <property type="match status" value="1"/>
</dbReference>
<evidence type="ECO:0000313" key="11">
    <source>
        <dbReference type="Proteomes" id="UP000282211"/>
    </source>
</evidence>
<evidence type="ECO:0000256" key="2">
    <source>
        <dbReference type="ARBA" id="ARBA00004141"/>
    </source>
</evidence>
<sequence>MISLKTKTKQSKNAMVFVLITVMINSIGFGILIPVLPDLLKTLTDLPNNQAALYGMWLTFVFALFQFICMPIIGGLSDRYGRRPIMLLSLFGLGIDYFIMGLAPTVAFLFIGRIIAGAMGATFSTANAYIADISPPETRAQNFGLVGASFGVGFMLGPVIGGLIGESFGPRAPFIAAGVLSLMNVAYGYIFLPETLPADKRRDFSWKRSNPFGSLKSLGQIKGVKGLIFILFLLAMAHTVYPTTYAFSTIEGLGWNKADVGFSLGVFGIASMVVQGGLIRIIIPKVGLFWAGVIGIISAIIAYTMMGSADSGWVIYAAGPFAALAGLYGPALTNMMSSRVSASEQGELQGAIGAAQGLALMIGPFAMSGMFWYFGDTENKLPYGLVGFPDNLIHMAQHAFAHGPAPYVPGAPFLTAAALSLLGFGLFVLVTTKADRQARYYDVDEAK</sequence>
<evidence type="ECO:0000256" key="6">
    <source>
        <dbReference type="ARBA" id="ARBA00022989"/>
    </source>
</evidence>
<evidence type="ECO:0000256" key="7">
    <source>
        <dbReference type="ARBA" id="ARBA00023136"/>
    </source>
</evidence>
<dbReference type="InParanoid" id="A0A420WJ38"/>
<accession>A0A420WJ38</accession>
<dbReference type="InterPro" id="IPR011701">
    <property type="entry name" value="MFS"/>
</dbReference>
<feature type="transmembrane region" description="Helical" evidence="8">
    <location>
        <begin position="352"/>
        <end position="374"/>
    </location>
</feature>
<feature type="transmembrane region" description="Helical" evidence="8">
    <location>
        <begin position="171"/>
        <end position="192"/>
    </location>
</feature>
<evidence type="ECO:0000259" key="9">
    <source>
        <dbReference type="PROSITE" id="PS50850"/>
    </source>
</evidence>
<dbReference type="InterPro" id="IPR005829">
    <property type="entry name" value="Sugar_transporter_CS"/>
</dbReference>
<feature type="transmembrane region" description="Helical" evidence="8">
    <location>
        <begin position="226"/>
        <end position="248"/>
    </location>
</feature>
<dbReference type="InterPro" id="IPR020846">
    <property type="entry name" value="MFS_dom"/>
</dbReference>
<feature type="transmembrane region" description="Helical" evidence="8">
    <location>
        <begin position="312"/>
        <end position="331"/>
    </location>
</feature>
<dbReference type="InterPro" id="IPR036259">
    <property type="entry name" value="MFS_trans_sf"/>
</dbReference>
<comment type="function">
    <text evidence="1">Resistance to tetracycline by an active tetracycline efflux. This is an energy-dependent process that decreases the accumulation of the antibiotic in whole cells. This protein functions as a metal-tetracycline/H(+) antiporter.</text>
</comment>
<dbReference type="EMBL" id="RBII01000001">
    <property type="protein sequence ID" value="RKQ71017.1"/>
    <property type="molecule type" value="Genomic_DNA"/>
</dbReference>
<feature type="transmembrane region" description="Helical" evidence="8">
    <location>
        <begin position="12"/>
        <end position="33"/>
    </location>
</feature>
<dbReference type="RefSeq" id="WP_121098828.1">
    <property type="nucleotide sequence ID" value="NZ_RBII01000001.1"/>
</dbReference>
<organism evidence="10 11">
    <name type="scientific">Litorimonas taeanensis</name>
    <dbReference type="NCBI Taxonomy" id="568099"/>
    <lineage>
        <taxon>Bacteria</taxon>
        <taxon>Pseudomonadati</taxon>
        <taxon>Pseudomonadota</taxon>
        <taxon>Alphaproteobacteria</taxon>
        <taxon>Maricaulales</taxon>
        <taxon>Robiginitomaculaceae</taxon>
    </lineage>
</organism>
<feature type="transmembrane region" description="Helical" evidence="8">
    <location>
        <begin position="286"/>
        <end position="306"/>
    </location>
</feature>
<keyword evidence="11" id="KW-1185">Reference proteome</keyword>
<gene>
    <name evidence="10" type="ORF">DES40_0325</name>
</gene>
<keyword evidence="7 8" id="KW-0472">Membrane</keyword>
<evidence type="ECO:0000256" key="1">
    <source>
        <dbReference type="ARBA" id="ARBA00003279"/>
    </source>
</evidence>
<dbReference type="GO" id="GO:0016020">
    <property type="term" value="C:membrane"/>
    <property type="evidence" value="ECO:0007669"/>
    <property type="project" value="UniProtKB-SubCell"/>
</dbReference>
<dbReference type="AlphaFoldDB" id="A0A420WJ38"/>
<keyword evidence="6 8" id="KW-1133">Transmembrane helix</keyword>
<name>A0A420WJ38_9PROT</name>
<feature type="transmembrane region" description="Helical" evidence="8">
    <location>
        <begin position="410"/>
        <end position="430"/>
    </location>
</feature>
<dbReference type="PROSITE" id="PS00216">
    <property type="entry name" value="SUGAR_TRANSPORT_1"/>
    <property type="match status" value="1"/>
</dbReference>
<dbReference type="Gene3D" id="1.20.1250.20">
    <property type="entry name" value="MFS general substrate transporter like domains"/>
    <property type="match status" value="1"/>
</dbReference>
<keyword evidence="4" id="KW-0813">Transport</keyword>
<dbReference type="Pfam" id="PF07690">
    <property type="entry name" value="MFS_1"/>
    <property type="match status" value="1"/>
</dbReference>
<evidence type="ECO:0000256" key="4">
    <source>
        <dbReference type="ARBA" id="ARBA00022448"/>
    </source>
</evidence>
<dbReference type="PRINTS" id="PR01035">
    <property type="entry name" value="TCRTETA"/>
</dbReference>
<feature type="transmembrane region" description="Helical" evidence="8">
    <location>
        <begin position="110"/>
        <end position="131"/>
    </location>
</feature>
<dbReference type="SUPFAM" id="SSF103473">
    <property type="entry name" value="MFS general substrate transporter"/>
    <property type="match status" value="1"/>
</dbReference>
<comment type="caution">
    <text evidence="10">The sequence shown here is derived from an EMBL/GenBank/DDBJ whole genome shotgun (WGS) entry which is preliminary data.</text>
</comment>
<feature type="transmembrane region" description="Helical" evidence="8">
    <location>
        <begin position="53"/>
        <end position="73"/>
    </location>
</feature>